<dbReference type="AlphaFoldDB" id="A0A7J6NKT5"/>
<gene>
    <name evidence="12" type="primary">SUB2_40</name>
    <name evidence="12" type="ORF">FOZ62_022831</name>
</gene>
<reference evidence="12 13" key="1">
    <citation type="submission" date="2020-04" db="EMBL/GenBank/DDBJ databases">
        <title>Perkinsus olseni comparative genomics.</title>
        <authorList>
            <person name="Bogema D.R."/>
        </authorList>
    </citation>
    <scope>NUCLEOTIDE SEQUENCE [LARGE SCALE GENOMIC DNA]</scope>
    <source>
        <strain evidence="12">ATCC PRA-205</strain>
    </source>
</reference>
<keyword evidence="5" id="KW-0865">Zymogen</keyword>
<dbReference type="PANTHER" id="PTHR43399">
    <property type="entry name" value="SUBTILISIN-RELATED"/>
    <property type="match status" value="1"/>
</dbReference>
<dbReference type="PRINTS" id="PR00723">
    <property type="entry name" value="SUBTILISIN"/>
</dbReference>
<dbReference type="EMBL" id="JABANM010037214">
    <property type="protein sequence ID" value="KAF4684266.1"/>
    <property type="molecule type" value="Genomic_DNA"/>
</dbReference>
<dbReference type="PANTHER" id="PTHR43399:SF4">
    <property type="entry name" value="CELL WALL-ASSOCIATED PROTEASE"/>
    <property type="match status" value="1"/>
</dbReference>
<dbReference type="GO" id="GO:0006508">
    <property type="term" value="P:proteolysis"/>
    <property type="evidence" value="ECO:0007669"/>
    <property type="project" value="UniProtKB-KW"/>
</dbReference>
<evidence type="ECO:0000256" key="9">
    <source>
        <dbReference type="SAM" id="Phobius"/>
    </source>
</evidence>
<dbReference type="InterPro" id="IPR051048">
    <property type="entry name" value="Peptidase_S8/S53_subtilisin"/>
</dbReference>
<feature type="transmembrane region" description="Helical" evidence="9">
    <location>
        <begin position="569"/>
        <end position="589"/>
    </location>
</feature>
<dbReference type="Gene3D" id="3.40.50.1820">
    <property type="entry name" value="alpha/beta hydrolase"/>
    <property type="match status" value="1"/>
</dbReference>
<dbReference type="Pfam" id="PF00561">
    <property type="entry name" value="Abhydrolase_1"/>
    <property type="match status" value="1"/>
</dbReference>
<name>A0A7J6NKT5_PEROL</name>
<dbReference type="InterPro" id="IPR029058">
    <property type="entry name" value="AB_hydrolase_fold"/>
</dbReference>
<dbReference type="InterPro" id="IPR000073">
    <property type="entry name" value="AB_hydrolase_1"/>
</dbReference>
<dbReference type="InterPro" id="IPR034204">
    <property type="entry name" value="PfSUB1-like_cat_dom"/>
</dbReference>
<keyword evidence="9" id="KW-0812">Transmembrane</keyword>
<dbReference type="PROSITE" id="PS00137">
    <property type="entry name" value="SUBTILASE_HIS"/>
    <property type="match status" value="1"/>
</dbReference>
<dbReference type="InterPro" id="IPR022398">
    <property type="entry name" value="Peptidase_S8_His-AS"/>
</dbReference>
<dbReference type="InterPro" id="IPR023828">
    <property type="entry name" value="Peptidase_S8_Ser-AS"/>
</dbReference>
<evidence type="ECO:0000256" key="1">
    <source>
        <dbReference type="ARBA" id="ARBA00011073"/>
    </source>
</evidence>
<feature type="active site" description="Charge relay system" evidence="8">
    <location>
        <position position="24"/>
    </location>
</feature>
<evidence type="ECO:0000256" key="4">
    <source>
        <dbReference type="ARBA" id="ARBA00022825"/>
    </source>
</evidence>
<protein>
    <recommendedName>
        <fullName evidence="7">subtilisin</fullName>
        <ecNumber evidence="7">3.4.21.62</ecNumber>
    </recommendedName>
</protein>
<dbReference type="InterPro" id="IPR036852">
    <property type="entry name" value="Peptidase_S8/S53_dom_sf"/>
</dbReference>
<organism evidence="12 13">
    <name type="scientific">Perkinsus olseni</name>
    <name type="common">Perkinsus atlanticus</name>
    <dbReference type="NCBI Taxonomy" id="32597"/>
    <lineage>
        <taxon>Eukaryota</taxon>
        <taxon>Sar</taxon>
        <taxon>Alveolata</taxon>
        <taxon>Perkinsozoa</taxon>
        <taxon>Perkinsea</taxon>
        <taxon>Perkinsida</taxon>
        <taxon>Perkinsidae</taxon>
        <taxon>Perkinsus</taxon>
    </lineage>
</organism>
<feature type="domain" description="Peptidase S8/S53" evidence="10">
    <location>
        <begin position="17"/>
        <end position="242"/>
    </location>
</feature>
<dbReference type="GO" id="GO:0004252">
    <property type="term" value="F:serine-type endopeptidase activity"/>
    <property type="evidence" value="ECO:0007669"/>
    <property type="project" value="UniProtKB-UniRule"/>
</dbReference>
<keyword evidence="9" id="KW-1133">Transmembrane helix</keyword>
<accession>A0A7J6NKT5</accession>
<evidence type="ECO:0000256" key="2">
    <source>
        <dbReference type="ARBA" id="ARBA00022670"/>
    </source>
</evidence>
<dbReference type="InterPro" id="IPR000209">
    <property type="entry name" value="Peptidase_S8/S53_dom"/>
</dbReference>
<evidence type="ECO:0000259" key="11">
    <source>
        <dbReference type="Pfam" id="PF00561"/>
    </source>
</evidence>
<comment type="similarity">
    <text evidence="1 8">Belongs to the peptidase S8 family.</text>
</comment>
<dbReference type="Proteomes" id="UP000574390">
    <property type="component" value="Unassembled WGS sequence"/>
</dbReference>
<evidence type="ECO:0000313" key="13">
    <source>
        <dbReference type="Proteomes" id="UP000574390"/>
    </source>
</evidence>
<proteinExistence type="inferred from homology"/>
<dbReference type="CDD" id="cd07473">
    <property type="entry name" value="Peptidases_S8_Subtilisin_like"/>
    <property type="match status" value="1"/>
</dbReference>
<dbReference type="Pfam" id="PF00082">
    <property type="entry name" value="Peptidase_S8"/>
    <property type="match status" value="1"/>
</dbReference>
<dbReference type="PROSITE" id="PS00138">
    <property type="entry name" value="SUBTILASE_SER"/>
    <property type="match status" value="1"/>
</dbReference>
<dbReference type="Gene3D" id="3.40.50.200">
    <property type="entry name" value="Peptidase S8/S53 domain"/>
    <property type="match status" value="1"/>
</dbReference>
<keyword evidence="2 8" id="KW-0645">Protease</keyword>
<sequence>MGAAWRAVRAANRTLRNVVLAVVDSGVDMTHPDLVNQFWRNPRDGSIGHNFLDDSSNVNDENGHGTHCAGIAGAQANNGIGIAGVANVQLMILKFMGSDGKGPLSGALRALDYAVSNGAAVSSHSYGSTFRSPIFEAAIANADAVGHVVVAAAGNDGLNLDQTPTYPCSFARTIPSMLCVAASTSATTSALSVATFSNVGSAVNIAAPGVNIISTYLSGSYARLSGTSMSTPHIAGVAALLATLGLGGQRITDSITRGRTADLSNSLGASSPGELDALNAVNIGLGQPTSPPRPSSAPTRVPGIVSVPFERSPVHRTPIVVSTSDGCELAGSVWTPQTFAPGAENVFVILVHPWGKLGGSHANMSSLARTLSERDDFQVYFSKGFNCITFDTRGVGRSTGSSTFTGHDEVKDVVAMANYGIENLVTKGGKAQFVLLGSSAGAAIAGSAAPLIDNCIALICIGYTLGHMARVMFGSHIPKLEKFTGPKLFIMGTKDCWTSVSQLVSFVEKLGSSAEYRLVDGAGHFELENSPERAGQIVDWAADFITKAIYHQRKEGEGLAFTHSLLMHLLPPLILILSITATLVAGRWWRAFRGCYSEHY</sequence>
<feature type="active site" description="Charge relay system" evidence="8">
    <location>
        <position position="64"/>
    </location>
</feature>
<evidence type="ECO:0000313" key="12">
    <source>
        <dbReference type="EMBL" id="KAF4684266.1"/>
    </source>
</evidence>
<evidence type="ECO:0000256" key="8">
    <source>
        <dbReference type="PROSITE-ProRule" id="PRU01240"/>
    </source>
</evidence>
<evidence type="ECO:0000259" key="10">
    <source>
        <dbReference type="Pfam" id="PF00082"/>
    </source>
</evidence>
<dbReference type="SUPFAM" id="SSF53474">
    <property type="entry name" value="alpha/beta-Hydrolases"/>
    <property type="match status" value="1"/>
</dbReference>
<keyword evidence="4 8" id="KW-0720">Serine protease</keyword>
<evidence type="ECO:0000256" key="5">
    <source>
        <dbReference type="ARBA" id="ARBA00023145"/>
    </source>
</evidence>
<comment type="caution">
    <text evidence="12">The sequence shown here is derived from an EMBL/GenBank/DDBJ whole genome shotgun (WGS) entry which is preliminary data.</text>
</comment>
<evidence type="ECO:0000256" key="7">
    <source>
        <dbReference type="ARBA" id="ARBA00023619"/>
    </source>
</evidence>
<keyword evidence="9" id="KW-0472">Membrane</keyword>
<dbReference type="InterPro" id="IPR015500">
    <property type="entry name" value="Peptidase_S8_subtilisin-rel"/>
</dbReference>
<dbReference type="EC" id="3.4.21.62" evidence="7"/>
<dbReference type="PROSITE" id="PS51892">
    <property type="entry name" value="SUBTILASE"/>
    <property type="match status" value="1"/>
</dbReference>
<comment type="catalytic activity">
    <reaction evidence="6">
        <text>Hydrolysis of proteins with broad specificity for peptide bonds, and a preference for a large uncharged residue in P1. Hydrolyzes peptide amides.</text>
        <dbReference type="EC" id="3.4.21.62"/>
    </reaction>
</comment>
<evidence type="ECO:0000256" key="3">
    <source>
        <dbReference type="ARBA" id="ARBA00022801"/>
    </source>
</evidence>
<feature type="domain" description="AB hydrolase-1" evidence="11">
    <location>
        <begin position="348"/>
        <end position="451"/>
    </location>
</feature>
<feature type="active site" description="Charge relay system" evidence="8">
    <location>
        <position position="228"/>
    </location>
</feature>
<dbReference type="SUPFAM" id="SSF52743">
    <property type="entry name" value="Subtilisin-like"/>
    <property type="match status" value="1"/>
</dbReference>
<evidence type="ECO:0000256" key="6">
    <source>
        <dbReference type="ARBA" id="ARBA00023529"/>
    </source>
</evidence>
<keyword evidence="3 8" id="KW-0378">Hydrolase</keyword>